<reference evidence="1 2" key="1">
    <citation type="submission" date="2015-07" db="EMBL/GenBank/DDBJ databases">
        <authorList>
            <consortium name="Pathogen Informatics"/>
        </authorList>
    </citation>
    <scope>NUCLEOTIDE SEQUENCE [LARGE SCALE GENOMIC DNA]</scope>
    <source>
        <strain evidence="1 2">A51</strain>
    </source>
</reference>
<sequence>MRILLNKAVGDRTNLIIKTISSIEMVHRRMRKTRRKTGGQIHIGTRKLVDGLPIITDRKQVTLALVLLTQRL</sequence>
<accession>A0A655QJC8</accession>
<dbReference type="AlphaFoldDB" id="A0A655QJC8"/>
<organism evidence="1 2">
    <name type="scientific">Vibrio cholerae</name>
    <dbReference type="NCBI Taxonomy" id="666"/>
    <lineage>
        <taxon>Bacteria</taxon>
        <taxon>Pseudomonadati</taxon>
        <taxon>Pseudomonadota</taxon>
        <taxon>Gammaproteobacteria</taxon>
        <taxon>Vibrionales</taxon>
        <taxon>Vibrionaceae</taxon>
        <taxon>Vibrio</taxon>
    </lineage>
</organism>
<proteinExistence type="predicted"/>
<evidence type="ECO:0000313" key="2">
    <source>
        <dbReference type="Proteomes" id="UP000044806"/>
    </source>
</evidence>
<dbReference type="EMBL" id="CWOW01000009">
    <property type="protein sequence ID" value="CSA62484.1"/>
    <property type="molecule type" value="Genomic_DNA"/>
</dbReference>
<gene>
    <name evidence="1" type="ORF">ERS013165_02041</name>
</gene>
<dbReference type="Proteomes" id="UP000044806">
    <property type="component" value="Unassembled WGS sequence"/>
</dbReference>
<protein>
    <submittedName>
        <fullName evidence="1">Uncharacterized protein</fullName>
    </submittedName>
</protein>
<name>A0A655QJC8_VIBCL</name>
<evidence type="ECO:0000313" key="1">
    <source>
        <dbReference type="EMBL" id="CSA62484.1"/>
    </source>
</evidence>